<dbReference type="KEGG" id="llu:AKJ09_06836"/>
<organism evidence="1 2">
    <name type="scientific">Labilithrix luteola</name>
    <dbReference type="NCBI Taxonomy" id="1391654"/>
    <lineage>
        <taxon>Bacteria</taxon>
        <taxon>Pseudomonadati</taxon>
        <taxon>Myxococcota</taxon>
        <taxon>Polyangia</taxon>
        <taxon>Polyangiales</taxon>
        <taxon>Labilitrichaceae</taxon>
        <taxon>Labilithrix</taxon>
    </lineage>
</organism>
<accession>A0A0K1Q360</accession>
<dbReference type="RefSeq" id="WP_146651507.1">
    <property type="nucleotide sequence ID" value="NZ_CP012333.1"/>
</dbReference>
<dbReference type="STRING" id="1391654.AKJ09_06836"/>
<evidence type="ECO:0000313" key="1">
    <source>
        <dbReference type="EMBL" id="AKV00173.1"/>
    </source>
</evidence>
<dbReference type="AlphaFoldDB" id="A0A0K1Q360"/>
<dbReference type="Proteomes" id="UP000064967">
    <property type="component" value="Chromosome"/>
</dbReference>
<dbReference type="OrthoDB" id="5519146at2"/>
<proteinExistence type="predicted"/>
<sequence>MTKTTATRGELLEQAALDAARSWTQVVCAELAREGRRVEGGWPGTIREARARAANEGASVLGRQSMTGLTHDELERLARITHDEARRFWAGKAR</sequence>
<keyword evidence="2" id="KW-1185">Reference proteome</keyword>
<protein>
    <submittedName>
        <fullName evidence="1">Uncharacterized protein</fullName>
    </submittedName>
</protein>
<reference evidence="1 2" key="1">
    <citation type="submission" date="2015-08" db="EMBL/GenBank/DDBJ databases">
        <authorList>
            <person name="Babu N.S."/>
            <person name="Beckwith C.J."/>
            <person name="Beseler K.G."/>
            <person name="Brison A."/>
            <person name="Carone J.V."/>
            <person name="Caskin T.P."/>
            <person name="Diamond M."/>
            <person name="Durham M.E."/>
            <person name="Foxe J.M."/>
            <person name="Go M."/>
            <person name="Henderson B.A."/>
            <person name="Jones I.B."/>
            <person name="McGettigan J.A."/>
            <person name="Micheletti S.J."/>
            <person name="Nasrallah M.E."/>
            <person name="Ortiz D."/>
            <person name="Piller C.R."/>
            <person name="Privatt S.R."/>
            <person name="Schneider S.L."/>
            <person name="Sharp S."/>
            <person name="Smith T.C."/>
            <person name="Stanton J.D."/>
            <person name="Ullery H.E."/>
            <person name="Wilson R.J."/>
            <person name="Serrano M.G."/>
            <person name="Buck G."/>
            <person name="Lee V."/>
            <person name="Wang Y."/>
            <person name="Carvalho R."/>
            <person name="Voegtly L."/>
            <person name="Shi R."/>
            <person name="Duckworth R."/>
            <person name="Johnson A."/>
            <person name="Loviza R."/>
            <person name="Walstead R."/>
            <person name="Shah Z."/>
            <person name="Kiflezghi M."/>
            <person name="Wade K."/>
            <person name="Ball S.L."/>
            <person name="Bradley K.W."/>
            <person name="Asai D.J."/>
            <person name="Bowman C.A."/>
            <person name="Russell D.A."/>
            <person name="Pope W.H."/>
            <person name="Jacobs-Sera D."/>
            <person name="Hendrix R.W."/>
            <person name="Hatfull G.F."/>
        </authorList>
    </citation>
    <scope>NUCLEOTIDE SEQUENCE [LARGE SCALE GENOMIC DNA]</scope>
    <source>
        <strain evidence="1 2">DSM 27648</strain>
    </source>
</reference>
<dbReference type="EMBL" id="CP012333">
    <property type="protein sequence ID" value="AKV00173.1"/>
    <property type="molecule type" value="Genomic_DNA"/>
</dbReference>
<gene>
    <name evidence="1" type="ORF">AKJ09_06836</name>
</gene>
<evidence type="ECO:0000313" key="2">
    <source>
        <dbReference type="Proteomes" id="UP000064967"/>
    </source>
</evidence>
<name>A0A0K1Q360_9BACT</name>